<dbReference type="AlphaFoldDB" id="A0A0M3KGC0"/>
<dbReference type="EMBL" id="UYRR01037207">
    <property type="protein sequence ID" value="VDK69497.1"/>
    <property type="molecule type" value="Genomic_DNA"/>
</dbReference>
<sequence>MNADIYDGMTLAWHSPLVELEVEVAVGLVQLRRFSWKIFEKDDRTERNDYKPDKNNCSSMTQEHLIEFSSALDPPDLYAADSLDSDVQ</sequence>
<organism evidence="3">
    <name type="scientific">Anisakis simplex</name>
    <name type="common">Herring worm</name>
    <dbReference type="NCBI Taxonomy" id="6269"/>
    <lineage>
        <taxon>Eukaryota</taxon>
        <taxon>Metazoa</taxon>
        <taxon>Ecdysozoa</taxon>
        <taxon>Nematoda</taxon>
        <taxon>Chromadorea</taxon>
        <taxon>Rhabditida</taxon>
        <taxon>Spirurina</taxon>
        <taxon>Ascaridomorpha</taxon>
        <taxon>Ascaridoidea</taxon>
        <taxon>Anisakidae</taxon>
        <taxon>Anisakis</taxon>
        <taxon>Anisakis simplex complex</taxon>
    </lineage>
</organism>
<dbReference type="Proteomes" id="UP000267096">
    <property type="component" value="Unassembled WGS sequence"/>
</dbReference>
<evidence type="ECO:0000313" key="2">
    <source>
        <dbReference type="Proteomes" id="UP000267096"/>
    </source>
</evidence>
<reference evidence="3" key="1">
    <citation type="submission" date="2017-02" db="UniProtKB">
        <authorList>
            <consortium name="WormBaseParasite"/>
        </authorList>
    </citation>
    <scope>IDENTIFICATION</scope>
</reference>
<reference evidence="1 2" key="2">
    <citation type="submission" date="2018-11" db="EMBL/GenBank/DDBJ databases">
        <authorList>
            <consortium name="Pathogen Informatics"/>
        </authorList>
    </citation>
    <scope>NUCLEOTIDE SEQUENCE [LARGE SCALE GENOMIC DNA]</scope>
</reference>
<dbReference type="WBParaSite" id="ASIM_0002003301-mRNA-1">
    <property type="protein sequence ID" value="ASIM_0002003301-mRNA-1"/>
    <property type="gene ID" value="ASIM_0002003301"/>
</dbReference>
<protein>
    <submittedName>
        <fullName evidence="3">DUF3403 domain-containing protein</fullName>
    </submittedName>
</protein>
<name>A0A0M3KGC0_ANISI</name>
<proteinExistence type="predicted"/>
<accession>A0A0M3KGC0</accession>
<keyword evidence="2" id="KW-1185">Reference proteome</keyword>
<evidence type="ECO:0000313" key="3">
    <source>
        <dbReference type="WBParaSite" id="ASIM_0002003301-mRNA-1"/>
    </source>
</evidence>
<evidence type="ECO:0000313" key="1">
    <source>
        <dbReference type="EMBL" id="VDK69497.1"/>
    </source>
</evidence>
<gene>
    <name evidence="1" type="ORF">ASIM_LOCUS19418</name>
</gene>